<gene>
    <name evidence="1" type="ORF">LCGC14_0400260</name>
</gene>
<organism evidence="1">
    <name type="scientific">marine sediment metagenome</name>
    <dbReference type="NCBI Taxonomy" id="412755"/>
    <lineage>
        <taxon>unclassified sequences</taxon>
        <taxon>metagenomes</taxon>
        <taxon>ecological metagenomes</taxon>
    </lineage>
</organism>
<reference evidence="1" key="1">
    <citation type="journal article" date="2015" name="Nature">
        <title>Complex archaea that bridge the gap between prokaryotes and eukaryotes.</title>
        <authorList>
            <person name="Spang A."/>
            <person name="Saw J.H."/>
            <person name="Jorgensen S.L."/>
            <person name="Zaremba-Niedzwiedzka K."/>
            <person name="Martijn J."/>
            <person name="Lind A.E."/>
            <person name="van Eijk R."/>
            <person name="Schleper C."/>
            <person name="Guy L."/>
            <person name="Ettema T.J."/>
        </authorList>
    </citation>
    <scope>NUCLEOTIDE SEQUENCE</scope>
</reference>
<name>A0A0F9VIV9_9ZZZZ</name>
<dbReference type="AlphaFoldDB" id="A0A0F9VIV9"/>
<comment type="caution">
    <text evidence="1">The sequence shown here is derived from an EMBL/GenBank/DDBJ whole genome shotgun (WGS) entry which is preliminary data.</text>
</comment>
<evidence type="ECO:0000313" key="1">
    <source>
        <dbReference type="EMBL" id="KKN73451.1"/>
    </source>
</evidence>
<dbReference type="EMBL" id="LAZR01000343">
    <property type="protein sequence ID" value="KKN73451.1"/>
    <property type="molecule type" value="Genomic_DNA"/>
</dbReference>
<sequence length="73" mass="8280">MRANEFEPDYNIETLIMGKADIDEISNILTEIDTISSNVEDARKINKLVLQCHVLICNWACPQNGKFNLEGKV</sequence>
<protein>
    <submittedName>
        <fullName evidence="1">Uncharacterized protein</fullName>
    </submittedName>
</protein>
<proteinExistence type="predicted"/>
<accession>A0A0F9VIV9</accession>